<dbReference type="Gene3D" id="2.130.10.10">
    <property type="entry name" value="YVTN repeat-like/Quinoprotein amine dehydrogenase"/>
    <property type="match status" value="1"/>
</dbReference>
<dbReference type="GO" id="GO:0005829">
    <property type="term" value="C:cytosol"/>
    <property type="evidence" value="ECO:0007669"/>
    <property type="project" value="GOC"/>
</dbReference>
<dbReference type="FunFam" id="3.30.60.270:FF:000005">
    <property type="entry name" value="Sortilin"/>
    <property type="match status" value="2"/>
</dbReference>
<evidence type="ECO:0000256" key="2">
    <source>
        <dbReference type="ARBA" id="ARBA00004488"/>
    </source>
</evidence>
<feature type="transmembrane region" description="Helical" evidence="19">
    <location>
        <begin position="1345"/>
        <end position="1367"/>
    </location>
</feature>
<evidence type="ECO:0000256" key="18">
    <source>
        <dbReference type="SAM" id="MobiDB-lite"/>
    </source>
</evidence>
<dbReference type="EMBL" id="ML978125">
    <property type="protein sequence ID" value="KAF2099599.1"/>
    <property type="molecule type" value="Genomic_DNA"/>
</dbReference>
<dbReference type="Gene3D" id="3.30.60.270">
    <property type="match status" value="2"/>
</dbReference>
<keyword evidence="4" id="KW-0813">Transport</keyword>
<evidence type="ECO:0000256" key="16">
    <source>
        <dbReference type="ARBA" id="ARBA00031354"/>
    </source>
</evidence>
<dbReference type="PANTHER" id="PTHR12106:SF27">
    <property type="entry name" value="SORTILIN-RELATED RECEPTOR"/>
    <property type="match status" value="1"/>
</dbReference>
<dbReference type="InterPro" id="IPR015943">
    <property type="entry name" value="WD40/YVTN_repeat-like_dom_sf"/>
</dbReference>
<evidence type="ECO:0000256" key="11">
    <source>
        <dbReference type="ARBA" id="ARBA00023136"/>
    </source>
</evidence>
<evidence type="ECO:0000256" key="6">
    <source>
        <dbReference type="ARBA" id="ARBA00022729"/>
    </source>
</evidence>
<evidence type="ECO:0000256" key="9">
    <source>
        <dbReference type="ARBA" id="ARBA00022989"/>
    </source>
</evidence>
<keyword evidence="10" id="KW-0333">Golgi apparatus</keyword>
<evidence type="ECO:0000256" key="13">
    <source>
        <dbReference type="ARBA" id="ARBA00023180"/>
    </source>
</evidence>
<evidence type="ECO:0000256" key="1">
    <source>
        <dbReference type="ARBA" id="ARBA00004166"/>
    </source>
</evidence>
<dbReference type="GO" id="GO:0016020">
    <property type="term" value="C:membrane"/>
    <property type="evidence" value="ECO:0007669"/>
    <property type="project" value="InterPro"/>
</dbReference>
<dbReference type="InterPro" id="IPR006581">
    <property type="entry name" value="VPS10"/>
</dbReference>
<keyword evidence="23" id="KW-1185">Reference proteome</keyword>
<feature type="signal peptide" evidence="20">
    <location>
        <begin position="1"/>
        <end position="20"/>
    </location>
</feature>
<accession>A0A9P4IES5</accession>
<keyword evidence="12" id="KW-0675">Receptor</keyword>
<evidence type="ECO:0000256" key="7">
    <source>
        <dbReference type="ARBA" id="ARBA00022737"/>
    </source>
</evidence>
<evidence type="ECO:0000256" key="5">
    <source>
        <dbReference type="ARBA" id="ARBA00022692"/>
    </source>
</evidence>
<dbReference type="Pfam" id="PF15902">
    <property type="entry name" value="Sortilin-Vps10"/>
    <property type="match status" value="2"/>
</dbReference>
<dbReference type="Proteomes" id="UP000799772">
    <property type="component" value="Unassembled WGS sequence"/>
</dbReference>
<dbReference type="GO" id="GO:0006896">
    <property type="term" value="P:Golgi to vacuole transport"/>
    <property type="evidence" value="ECO:0007669"/>
    <property type="project" value="TreeGrafter"/>
</dbReference>
<proteinExistence type="predicted"/>
<keyword evidence="9 19" id="KW-1133">Transmembrane helix</keyword>
<comment type="function">
    <text evidence="14">Functions as a sorting receptor in the Golgi compartment required for the intracellular sorting and delivery of soluble vacuolar proteins, like carboxypeptidase Y (CPY) and proteinase A. Executes multiple rounds of sorting by cycling between the late Golgi and a prevacuolar endosome-like compartment.</text>
</comment>
<keyword evidence="11 19" id="KW-0472">Membrane</keyword>
<comment type="caution">
    <text evidence="22">The sequence shown here is derived from an EMBL/GenBank/DDBJ whole genome shotgun (WGS) entry which is preliminary data.</text>
</comment>
<keyword evidence="5 19" id="KW-0812">Transmembrane</keyword>
<evidence type="ECO:0000256" key="12">
    <source>
        <dbReference type="ARBA" id="ARBA00023170"/>
    </source>
</evidence>
<dbReference type="GO" id="GO:0006895">
    <property type="term" value="P:Golgi to endosome transport"/>
    <property type="evidence" value="ECO:0007669"/>
    <property type="project" value="TreeGrafter"/>
</dbReference>
<evidence type="ECO:0000256" key="19">
    <source>
        <dbReference type="SAM" id="Phobius"/>
    </source>
</evidence>
<keyword evidence="6 20" id="KW-0732">Signal</keyword>
<feature type="transmembrane region" description="Helical" evidence="19">
    <location>
        <begin position="1399"/>
        <end position="1422"/>
    </location>
</feature>
<protein>
    <recommendedName>
        <fullName evidence="3">Vacuolar protein sorting/targeting protein 10</fullName>
    </recommendedName>
    <alternativeName>
        <fullName evidence="16">Carboxypeptidase Y receptor</fullName>
    </alternativeName>
    <alternativeName>
        <fullName evidence="15 17">Sortilin VPS10</fullName>
    </alternativeName>
</protein>
<feature type="domain" description="VPS10" evidence="21">
    <location>
        <begin position="708"/>
        <end position="1335"/>
    </location>
</feature>
<evidence type="ECO:0000256" key="20">
    <source>
        <dbReference type="SAM" id="SignalP"/>
    </source>
</evidence>
<dbReference type="GO" id="GO:0005794">
    <property type="term" value="C:Golgi apparatus"/>
    <property type="evidence" value="ECO:0007669"/>
    <property type="project" value="UniProtKB-SubCell"/>
</dbReference>
<feature type="region of interest" description="Disordered" evidence="18">
    <location>
        <begin position="646"/>
        <end position="672"/>
    </location>
</feature>
<feature type="chain" id="PRO_5040203613" description="Vacuolar protein sorting/targeting protein 10" evidence="20">
    <location>
        <begin position="21"/>
        <end position="1470"/>
    </location>
</feature>
<dbReference type="SMART" id="SM00602">
    <property type="entry name" value="VPS10"/>
    <property type="match status" value="2"/>
</dbReference>
<dbReference type="Pfam" id="PF15901">
    <property type="entry name" value="Sortilin_C"/>
    <property type="match status" value="2"/>
</dbReference>
<evidence type="ECO:0000256" key="3">
    <source>
        <dbReference type="ARBA" id="ARBA00015369"/>
    </source>
</evidence>
<evidence type="ECO:0000256" key="4">
    <source>
        <dbReference type="ARBA" id="ARBA00022448"/>
    </source>
</evidence>
<keyword evidence="13" id="KW-0325">Glycoprotein</keyword>
<evidence type="ECO:0000259" key="21">
    <source>
        <dbReference type="SMART" id="SM00602"/>
    </source>
</evidence>
<dbReference type="GO" id="GO:0006623">
    <property type="term" value="P:protein targeting to vacuole"/>
    <property type="evidence" value="ECO:0007669"/>
    <property type="project" value="TreeGrafter"/>
</dbReference>
<organism evidence="22 23">
    <name type="scientific">Rhizodiscina lignyota</name>
    <dbReference type="NCBI Taxonomy" id="1504668"/>
    <lineage>
        <taxon>Eukaryota</taxon>
        <taxon>Fungi</taxon>
        <taxon>Dikarya</taxon>
        <taxon>Ascomycota</taxon>
        <taxon>Pezizomycotina</taxon>
        <taxon>Dothideomycetes</taxon>
        <taxon>Pleosporomycetidae</taxon>
        <taxon>Aulographales</taxon>
        <taxon>Rhizodiscinaceae</taxon>
        <taxon>Rhizodiscina</taxon>
    </lineage>
</organism>
<name>A0A9P4IES5_9PEZI</name>
<evidence type="ECO:0000256" key="8">
    <source>
        <dbReference type="ARBA" id="ARBA00022927"/>
    </source>
</evidence>
<dbReference type="InterPro" id="IPR031777">
    <property type="entry name" value="Sortilin_C"/>
</dbReference>
<keyword evidence="8" id="KW-0653">Protein transport</keyword>
<feature type="domain" description="VPS10" evidence="21">
    <location>
        <begin position="50"/>
        <end position="664"/>
    </location>
</feature>
<dbReference type="FunFam" id="2.10.70.80:FF:000001">
    <property type="entry name" value="Sortilin-related VPS10 domain-containing receptor 1"/>
    <property type="match status" value="1"/>
</dbReference>
<dbReference type="SUPFAM" id="SSF110296">
    <property type="entry name" value="Oligoxyloglucan reducing end-specific cellobiohydrolase"/>
    <property type="match status" value="2"/>
</dbReference>
<evidence type="ECO:0000256" key="14">
    <source>
        <dbReference type="ARBA" id="ARBA00025569"/>
    </source>
</evidence>
<evidence type="ECO:0000256" key="15">
    <source>
        <dbReference type="ARBA" id="ARBA00031250"/>
    </source>
</evidence>
<feature type="compositionally biased region" description="Basic and acidic residues" evidence="18">
    <location>
        <begin position="648"/>
        <end position="666"/>
    </location>
</feature>
<dbReference type="Gene3D" id="2.10.70.80">
    <property type="match status" value="2"/>
</dbReference>
<dbReference type="CDD" id="cd15482">
    <property type="entry name" value="Sialidase_non-viral"/>
    <property type="match status" value="1"/>
</dbReference>
<evidence type="ECO:0000256" key="17">
    <source>
        <dbReference type="ARBA" id="ARBA00031902"/>
    </source>
</evidence>
<evidence type="ECO:0000313" key="22">
    <source>
        <dbReference type="EMBL" id="KAF2099599.1"/>
    </source>
</evidence>
<evidence type="ECO:0000256" key="10">
    <source>
        <dbReference type="ARBA" id="ARBA00023034"/>
    </source>
</evidence>
<dbReference type="OrthoDB" id="443634at2759"/>
<sequence length="1470" mass="165358">MRLPYLAFLLALWPSAAVLAKGGEPKITPQKFDQAPQMMFFFDDSEVALSLVSPGIGDSEIWRTEAAGDKWEKIPDFPNGEPYFMLQHPTDKQVAVVLGRAKTSWITYDKGKTWKSFKTSEHPSQTVPIKFHAADSKRVLFQGMEICDFFTGGCLGRTWYTEDGFESIHELDVERKDCLWAKSTERFTTGDDTVDKNRIVCVVKGQFSPLPKEYRLLTSDNYFKSSIEPQMGGRVVNGMANMAAVKGYIVVAAKAETSRELALYITDDTNTWHRGEFGGHRIEEDAYTVLESTNYSIQIDVKTQDRADIGVLFSSNSNGTYFTQNIEHTNRNEFGIVDFEKIQDIQGIILVNTVQNWKDAEMSWIIPKDVESHISFDDGRTFEFMKVGDRKLHLHSVTEQKQNGKIFSSPAPGLVFGNGNMGKKLGRYDDSDLYASDDAGVTWWKAQDSPHLYEFGGQGSIVVAVVDKGDTDRLAYSYNHGKDWDTVKFPDDHELKVYELTTIPDSTSLKFVLSGLRHTSKGYEFWIYSIDFSGTDKRECKDSDFEDWYARVDSDGKPTCIMGHKQRYRRRKADADCLVKNEFNEALPEPEQCECTDDDFECDYNFRRDREKNECVPAGTLAPPKDACSNEKDEFEGSSGWRLIPGNDCKRKSGAQKDDPIKRPCSDTKAPVASGKISHKEHTFKEQVLQYFYLERLIEEEDDQDVEETIVALTSDGVAHITHDHGKTWSNIEGVEDNVIGLYPHTYDTDTIYLITSSEKVHYSKNRGKSFHYFTAPEGPPPRKEIQLLMFHPDESDWLIWIGGKDCRGITNPNCHTVAHVTQKGGEDWNTLLRYVEKCQFVSRTGSEKRVLCQQHVDEDLEAPLHLVSSDDWFAHKTELFHDVVNFATMSEFVVVAAKTEDKKWLQVNTSVDGSTFAPAMFPPGFQVPHQQAYTVLDSSTHAIFMHVTVNAAPGQEYGTIIKSNSNGTSYVMAIKDVNRDEDGYVDFEKMSGLEGVAIVNVVANIPEVDKGSRKKLKTKMTHNDGADWALIPAPEKDVEGNKYKCASDGIDKCSIHLHGYSERDDPRLTYASPSAIGLVMGVGTVGEFLSNDDTETFMSTDGGVKWKAIRKGNYMWEYGDQGSIVVIVEKGKSTRDLYYTLNEGAEWERYTFSDRDVDLTAITTVPSDNSRNFLLWGANFVINVDFTGLTSDKCRLDEDNPDSEDNDYYLWEPKHPNQDTECLFGHVALYHRKKLDRKCYNGPMIHKLHEIERNCTCTRRDFECDYNFERQSDGSCALIEGLKPADPMQVCRDNKDAWEYYEITGYRRIPISTCEGGMEMDLTSASHPCPGHEKEYADKKKISGVALFFAITLPIAAAAGVGYWVWRNWDGKFGRIRLGDGMGFGTGTGTGSSKWVQWPVAAVSAVIAVLAAVPLLAASLFRSARGAFSGGYGGRTYTSRSSFARGRGDYASVDADEGELLGEDSDEEV</sequence>
<keyword evidence="7" id="KW-0677">Repeat</keyword>
<gene>
    <name evidence="22" type="ORF">NA57DRAFT_75099</name>
</gene>
<reference evidence="22" key="1">
    <citation type="journal article" date="2020" name="Stud. Mycol.">
        <title>101 Dothideomycetes genomes: a test case for predicting lifestyles and emergence of pathogens.</title>
        <authorList>
            <person name="Haridas S."/>
            <person name="Albert R."/>
            <person name="Binder M."/>
            <person name="Bloem J."/>
            <person name="Labutti K."/>
            <person name="Salamov A."/>
            <person name="Andreopoulos B."/>
            <person name="Baker S."/>
            <person name="Barry K."/>
            <person name="Bills G."/>
            <person name="Bluhm B."/>
            <person name="Cannon C."/>
            <person name="Castanera R."/>
            <person name="Culley D."/>
            <person name="Daum C."/>
            <person name="Ezra D."/>
            <person name="Gonzalez J."/>
            <person name="Henrissat B."/>
            <person name="Kuo A."/>
            <person name="Liang C."/>
            <person name="Lipzen A."/>
            <person name="Lutzoni F."/>
            <person name="Magnuson J."/>
            <person name="Mondo S."/>
            <person name="Nolan M."/>
            <person name="Ohm R."/>
            <person name="Pangilinan J."/>
            <person name="Park H.-J."/>
            <person name="Ramirez L."/>
            <person name="Alfaro M."/>
            <person name="Sun H."/>
            <person name="Tritt A."/>
            <person name="Yoshinaga Y."/>
            <person name="Zwiers L.-H."/>
            <person name="Turgeon B."/>
            <person name="Goodwin S."/>
            <person name="Spatafora J."/>
            <person name="Crous P."/>
            <person name="Grigoriev I."/>
        </authorList>
    </citation>
    <scope>NUCLEOTIDE SEQUENCE</scope>
    <source>
        <strain evidence="22">CBS 133067</strain>
    </source>
</reference>
<evidence type="ECO:0000313" key="23">
    <source>
        <dbReference type="Proteomes" id="UP000799772"/>
    </source>
</evidence>
<dbReference type="PANTHER" id="PTHR12106">
    <property type="entry name" value="SORTILIN RELATED"/>
    <property type="match status" value="1"/>
</dbReference>
<dbReference type="InterPro" id="IPR050310">
    <property type="entry name" value="VPS10-sortilin"/>
</dbReference>
<comment type="subcellular location">
    <subcellularLocation>
        <location evidence="1">Golgi apparatus</location>
        <location evidence="1">trans-Golgi network membrane</location>
        <topology evidence="1">Multi-pass membrane protein</topology>
    </subcellularLocation>
    <subcellularLocation>
        <location evidence="2">Prevacuolar compartment membrane</location>
        <topology evidence="2">Multi-pass membrane protein</topology>
    </subcellularLocation>
</comment>
<dbReference type="InterPro" id="IPR031778">
    <property type="entry name" value="Sortilin_N"/>
</dbReference>